<comment type="similarity">
    <text evidence="2">Belongs to the universal ribosomal protein uL4 family.</text>
</comment>
<comment type="caution">
    <text evidence="9">The sequence shown here is derived from an EMBL/GenBank/DDBJ whole genome shotgun (WGS) entry which is preliminary data.</text>
</comment>
<sequence>MTSILINALKRLHITIAPQIRLSSSSVPAVAHNYNLNVEKKDWKFQPQYMKPREVWIENMDTIDEKKMGLIELHPDVFAASPRIDIIHRNMIWQSKYRWVSWAHTKTRAEVRGGGRKPHPQKGQGRARHGSIRSPLYRGGGVIHGPRSGTTHFFMLPFHVRVHGLSSMISIKLAQDDLHVVNNLELPTDESQYLEDLIEKRNWGPSVLFVDE</sequence>
<evidence type="ECO:0000313" key="10">
    <source>
        <dbReference type="Proteomes" id="UP000299102"/>
    </source>
</evidence>
<dbReference type="GO" id="GO:0003735">
    <property type="term" value="F:structural constituent of ribosome"/>
    <property type="evidence" value="ECO:0007669"/>
    <property type="project" value="InterPro"/>
</dbReference>
<dbReference type="GO" id="GO:1990904">
    <property type="term" value="C:ribonucleoprotein complex"/>
    <property type="evidence" value="ECO:0007669"/>
    <property type="project" value="UniProtKB-KW"/>
</dbReference>
<dbReference type="PANTHER" id="PTHR10746:SF6">
    <property type="entry name" value="LARGE RIBOSOMAL SUBUNIT PROTEIN UL4M"/>
    <property type="match status" value="1"/>
</dbReference>
<dbReference type="OrthoDB" id="275876at2759"/>
<dbReference type="EMBL" id="BGZK01000118">
    <property type="protein sequence ID" value="GBP20436.1"/>
    <property type="molecule type" value="Genomic_DNA"/>
</dbReference>
<evidence type="ECO:0000256" key="2">
    <source>
        <dbReference type="ARBA" id="ARBA00010528"/>
    </source>
</evidence>
<evidence type="ECO:0000256" key="4">
    <source>
        <dbReference type="ARBA" id="ARBA00023128"/>
    </source>
</evidence>
<organism evidence="9 10">
    <name type="scientific">Eumeta variegata</name>
    <name type="common">Bagworm moth</name>
    <name type="synonym">Eumeta japonica</name>
    <dbReference type="NCBI Taxonomy" id="151549"/>
    <lineage>
        <taxon>Eukaryota</taxon>
        <taxon>Metazoa</taxon>
        <taxon>Ecdysozoa</taxon>
        <taxon>Arthropoda</taxon>
        <taxon>Hexapoda</taxon>
        <taxon>Insecta</taxon>
        <taxon>Pterygota</taxon>
        <taxon>Neoptera</taxon>
        <taxon>Endopterygota</taxon>
        <taxon>Lepidoptera</taxon>
        <taxon>Glossata</taxon>
        <taxon>Ditrysia</taxon>
        <taxon>Tineoidea</taxon>
        <taxon>Psychidae</taxon>
        <taxon>Oiketicinae</taxon>
        <taxon>Eumeta</taxon>
    </lineage>
</organism>
<dbReference type="GO" id="GO:0006412">
    <property type="term" value="P:translation"/>
    <property type="evidence" value="ECO:0007669"/>
    <property type="project" value="InterPro"/>
</dbReference>
<dbReference type="InterPro" id="IPR023574">
    <property type="entry name" value="Ribosomal_uL4_dom_sf"/>
</dbReference>
<feature type="compositionally biased region" description="Basic residues" evidence="8">
    <location>
        <begin position="114"/>
        <end position="131"/>
    </location>
</feature>
<accession>A0A4C1U3N3</accession>
<dbReference type="PANTHER" id="PTHR10746">
    <property type="entry name" value="50S RIBOSOMAL PROTEIN L4"/>
    <property type="match status" value="1"/>
</dbReference>
<dbReference type="FunFam" id="3.40.1370.10:FF:000005">
    <property type="entry name" value="39S ribosomal protein L4, mitochondrial"/>
    <property type="match status" value="1"/>
</dbReference>
<evidence type="ECO:0000256" key="7">
    <source>
        <dbReference type="ARBA" id="ARBA00082711"/>
    </source>
</evidence>
<evidence type="ECO:0000256" key="3">
    <source>
        <dbReference type="ARBA" id="ARBA00022980"/>
    </source>
</evidence>
<dbReference type="GO" id="GO:0005840">
    <property type="term" value="C:ribosome"/>
    <property type="evidence" value="ECO:0007669"/>
    <property type="project" value="UniProtKB-KW"/>
</dbReference>
<dbReference type="Proteomes" id="UP000299102">
    <property type="component" value="Unassembled WGS sequence"/>
</dbReference>
<dbReference type="Gene3D" id="3.40.1370.10">
    <property type="match status" value="1"/>
</dbReference>
<name>A0A4C1U3N3_EUMVA</name>
<dbReference type="InterPro" id="IPR013005">
    <property type="entry name" value="Ribosomal_uL4-like"/>
</dbReference>
<dbReference type="AlphaFoldDB" id="A0A4C1U3N3"/>
<proteinExistence type="inferred from homology"/>
<comment type="subcellular location">
    <subcellularLocation>
        <location evidence="1">Mitochondrion</location>
    </subcellularLocation>
</comment>
<keyword evidence="10" id="KW-1185">Reference proteome</keyword>
<evidence type="ECO:0000256" key="8">
    <source>
        <dbReference type="SAM" id="MobiDB-lite"/>
    </source>
</evidence>
<evidence type="ECO:0000313" key="9">
    <source>
        <dbReference type="EMBL" id="GBP20436.1"/>
    </source>
</evidence>
<reference evidence="9 10" key="1">
    <citation type="journal article" date="2019" name="Commun. Biol.">
        <title>The bagworm genome reveals a unique fibroin gene that provides high tensile strength.</title>
        <authorList>
            <person name="Kono N."/>
            <person name="Nakamura H."/>
            <person name="Ohtoshi R."/>
            <person name="Tomita M."/>
            <person name="Numata K."/>
            <person name="Arakawa K."/>
        </authorList>
    </citation>
    <scope>NUCLEOTIDE SEQUENCE [LARGE SCALE GENOMIC DNA]</scope>
</reference>
<keyword evidence="3 9" id="KW-0689">Ribosomal protein</keyword>
<evidence type="ECO:0000256" key="6">
    <source>
        <dbReference type="ARBA" id="ARBA00040565"/>
    </source>
</evidence>
<evidence type="ECO:0000256" key="1">
    <source>
        <dbReference type="ARBA" id="ARBA00004173"/>
    </source>
</evidence>
<evidence type="ECO:0000256" key="5">
    <source>
        <dbReference type="ARBA" id="ARBA00023274"/>
    </source>
</evidence>
<dbReference type="GO" id="GO:0005743">
    <property type="term" value="C:mitochondrial inner membrane"/>
    <property type="evidence" value="ECO:0007669"/>
    <property type="project" value="UniProtKB-ARBA"/>
</dbReference>
<keyword evidence="5" id="KW-0687">Ribonucleoprotein</keyword>
<dbReference type="SUPFAM" id="SSF52166">
    <property type="entry name" value="Ribosomal protein L4"/>
    <property type="match status" value="1"/>
</dbReference>
<dbReference type="STRING" id="151549.A0A4C1U3N3"/>
<feature type="region of interest" description="Disordered" evidence="8">
    <location>
        <begin position="109"/>
        <end position="133"/>
    </location>
</feature>
<gene>
    <name evidence="9" type="primary">MRPL4</name>
    <name evidence="9" type="ORF">EVAR_14685_1</name>
</gene>
<keyword evidence="4" id="KW-0496">Mitochondrion</keyword>
<protein>
    <recommendedName>
        <fullName evidence="6">Large ribosomal subunit protein uL4m</fullName>
    </recommendedName>
    <alternativeName>
        <fullName evidence="7">39S ribosomal protein L4, mitochondrial</fullName>
    </alternativeName>
</protein>
<dbReference type="Pfam" id="PF00573">
    <property type="entry name" value="Ribosomal_L4"/>
    <property type="match status" value="1"/>
</dbReference>
<dbReference type="InterPro" id="IPR002136">
    <property type="entry name" value="Ribosomal_uL4"/>
</dbReference>